<proteinExistence type="predicted"/>
<feature type="transmembrane region" description="Helical" evidence="1">
    <location>
        <begin position="140"/>
        <end position="156"/>
    </location>
</feature>
<dbReference type="AlphaFoldDB" id="A0A5R8KEB3"/>
<name>A0A5R8KEB3_9BACT</name>
<feature type="transmembrane region" description="Helical" evidence="1">
    <location>
        <begin position="241"/>
        <end position="263"/>
    </location>
</feature>
<feature type="transmembrane region" description="Helical" evidence="1">
    <location>
        <begin position="275"/>
        <end position="297"/>
    </location>
</feature>
<evidence type="ECO:0008006" key="4">
    <source>
        <dbReference type="Google" id="ProtNLM"/>
    </source>
</evidence>
<keyword evidence="1" id="KW-0812">Transmembrane</keyword>
<dbReference type="RefSeq" id="WP_138086633.1">
    <property type="nucleotide sequence ID" value="NZ_VAUV01000008.1"/>
</dbReference>
<protein>
    <recommendedName>
        <fullName evidence="4">Glycosyltransferase RgtA/B/C/D-like domain-containing protein</fullName>
    </recommendedName>
</protein>
<dbReference type="Proteomes" id="UP000306196">
    <property type="component" value="Unassembled WGS sequence"/>
</dbReference>
<feature type="transmembrane region" description="Helical" evidence="1">
    <location>
        <begin position="338"/>
        <end position="371"/>
    </location>
</feature>
<feature type="transmembrane region" description="Helical" evidence="1">
    <location>
        <begin position="383"/>
        <end position="399"/>
    </location>
</feature>
<comment type="caution">
    <text evidence="2">The sequence shown here is derived from an EMBL/GenBank/DDBJ whole genome shotgun (WGS) entry which is preliminary data.</text>
</comment>
<feature type="transmembrane region" description="Helical" evidence="1">
    <location>
        <begin position="557"/>
        <end position="579"/>
    </location>
</feature>
<dbReference type="EMBL" id="VAUV01000008">
    <property type="protein sequence ID" value="TLD70577.1"/>
    <property type="molecule type" value="Genomic_DNA"/>
</dbReference>
<dbReference type="OrthoDB" id="9869300at2"/>
<gene>
    <name evidence="2" type="ORF">FEM03_12730</name>
</gene>
<keyword evidence="1" id="KW-0472">Membrane</keyword>
<feature type="transmembrane region" description="Helical" evidence="1">
    <location>
        <begin position="645"/>
        <end position="666"/>
    </location>
</feature>
<reference evidence="2 3" key="1">
    <citation type="submission" date="2019-05" db="EMBL/GenBank/DDBJ databases">
        <title>Verrucobacter flavum gen. nov., sp. nov. a new member of the family Verrucomicrobiaceae.</title>
        <authorList>
            <person name="Szuroczki S."/>
            <person name="Abbaszade G."/>
            <person name="Szabo A."/>
            <person name="Felfoldi T."/>
            <person name="Schumann P."/>
            <person name="Boka K."/>
            <person name="Keki Z."/>
            <person name="Toumi M."/>
            <person name="Toth E."/>
        </authorList>
    </citation>
    <scope>NUCLEOTIDE SEQUENCE [LARGE SCALE GENOMIC DNA]</scope>
    <source>
        <strain evidence="2 3">MG-N-17</strain>
    </source>
</reference>
<evidence type="ECO:0000313" key="3">
    <source>
        <dbReference type="Proteomes" id="UP000306196"/>
    </source>
</evidence>
<feature type="transmembrane region" description="Helical" evidence="1">
    <location>
        <begin position="512"/>
        <end position="529"/>
    </location>
</feature>
<feature type="transmembrane region" description="Helical" evidence="1">
    <location>
        <begin position="177"/>
        <end position="195"/>
    </location>
</feature>
<feature type="transmembrane region" description="Helical" evidence="1">
    <location>
        <begin position="303"/>
        <end position="326"/>
    </location>
</feature>
<evidence type="ECO:0000256" key="1">
    <source>
        <dbReference type="SAM" id="Phobius"/>
    </source>
</evidence>
<keyword evidence="3" id="KW-1185">Reference proteome</keyword>
<evidence type="ECO:0000313" key="2">
    <source>
        <dbReference type="EMBL" id="TLD70577.1"/>
    </source>
</evidence>
<keyword evidence="1" id="KW-1133">Transmembrane helix</keyword>
<sequence>MESVCDQSATKPLQVRRVVGRLVLLVALLGLLAAIMQKYSGWGLMEEREISPQNMRERGGLWMWSLGKREFTPAEERAGVLLENGKPTGSKARRGSELDRGPGWYRLKGSQLRFSPMDGSDPRVNGRRYSLQLPVEVRDKVWWLLAGAFALGFALTRGEVRVPVEGAARSWRRVPPWMKVAAFFVLCLGVRAMQLHGSDYNDGVMSIRGVPASDAGGWHEMAEALADGRGFDSSFGTQRPFYSLFLSLFHQVFGSGIWVSLMTNCLLQALTATTVLVLGGILGSRFVAFTVASWMMFCPMQVALAQVVLTENMGATFGVLGLLVFWRLLRRRTVGAAAAAGLVVGLGNLASGVFLLTVPLYPILIVVFGWWQGWGWGRVAKCAAMFCVMVCALFLPWMFRQQVKYGAFTQSLNTSELLYGGAHPVEKRLTSNIHDEARRDGFGPGTTGRRYNYFMQKYVALVTEHPVRYVKQLSEAFVRAAEYTPRTNPVWQWLTRWLIVLVALGQCVRRKFWLPALPAALALLLLHHVDHLPSVQSLAAGSLIVLILASRRQRVGWWLVVATAVSFLLLAAMSGNVATDRFQTAGDWLLFLIWCGAWERVLVTSSQGLDWLWAKVPGWRQPVPRRLVARAGAWRAHGWRWSARAAWVMSALCGLSVVGALGAYGWRSIHPPEGITLKEGEARALVERTMTGHPDQRVRDIPEKGFAVKLVQFDDYRVRIGKHEDLNSMTRVFERRDHARWVVEARVLNSTSGERRLGLQIPGDLKGIPSEQPLLVVGVYNRGYADKFGMEMELFEVLGICPTRESGSPDEVEARLDEIRWFKYHFDVKESVRRLFLKKP</sequence>
<feature type="transmembrane region" description="Helical" evidence="1">
    <location>
        <begin position="18"/>
        <end position="36"/>
    </location>
</feature>
<organism evidence="2 3">
    <name type="scientific">Phragmitibacter flavus</name>
    <dbReference type="NCBI Taxonomy" id="2576071"/>
    <lineage>
        <taxon>Bacteria</taxon>
        <taxon>Pseudomonadati</taxon>
        <taxon>Verrucomicrobiota</taxon>
        <taxon>Verrucomicrobiia</taxon>
        <taxon>Verrucomicrobiales</taxon>
        <taxon>Verrucomicrobiaceae</taxon>
        <taxon>Phragmitibacter</taxon>
    </lineage>
</organism>
<accession>A0A5R8KEB3</accession>